<gene>
    <name evidence="4" type="ORF">GO495_21095</name>
</gene>
<feature type="domain" description="FecR protein" evidence="2">
    <location>
        <begin position="101"/>
        <end position="196"/>
    </location>
</feature>
<accession>A0A6N8JCV9</accession>
<dbReference type="Pfam" id="PF16344">
    <property type="entry name" value="FecR_C"/>
    <property type="match status" value="1"/>
</dbReference>
<dbReference type="Pfam" id="PF04773">
    <property type="entry name" value="FecR"/>
    <property type="match status" value="1"/>
</dbReference>
<dbReference type="InterPro" id="IPR012373">
    <property type="entry name" value="Ferrdict_sens_TM"/>
</dbReference>
<dbReference type="PIRSF" id="PIRSF018266">
    <property type="entry name" value="FecR"/>
    <property type="match status" value="1"/>
</dbReference>
<feature type="domain" description="Protein FecR C-terminal" evidence="3">
    <location>
        <begin position="239"/>
        <end position="306"/>
    </location>
</feature>
<dbReference type="Gene3D" id="3.55.50.30">
    <property type="match status" value="1"/>
</dbReference>
<dbReference type="SUPFAM" id="SSF69279">
    <property type="entry name" value="Phage tail proteins"/>
    <property type="match status" value="1"/>
</dbReference>
<keyword evidence="1" id="KW-0472">Membrane</keyword>
<dbReference type="Gene3D" id="2.60.120.1440">
    <property type="match status" value="1"/>
</dbReference>
<feature type="transmembrane region" description="Helical" evidence="1">
    <location>
        <begin position="71"/>
        <end position="89"/>
    </location>
</feature>
<dbReference type="GO" id="GO:0016989">
    <property type="term" value="F:sigma factor antagonist activity"/>
    <property type="evidence" value="ECO:0007669"/>
    <property type="project" value="TreeGrafter"/>
</dbReference>
<evidence type="ECO:0000313" key="5">
    <source>
        <dbReference type="Proteomes" id="UP000468388"/>
    </source>
</evidence>
<name>A0A6N8JCV9_9BACT</name>
<sequence length="312" mass="34973">MQTSSDKAAILALLKKYRSGQCTPEEIARIHDWFYSFETEDDPEFAAAANEAAANVMATLFPRKRIRYMPLLRVAAILLVIVTGLLFFFRPQKPVPVTYAQINVEKGKRKKLTLPDGTVVTLNALSELSIPSNFGKNNRELFLKGEGVFDVKSDETKPFIVHTGELKTIVLGTSFDIKAYPGEDAIQVAVLTGKVRVEKEQEVVAAGIEHNQVLTYTSKEHHIKIANAAKIADWQANNYYFDQATIPEIADILERQYNISIKLTGSTKRTCRYTLQLKNESIEHAMSLLAQLSGITYHINNHEIKINTATCE</sequence>
<organism evidence="4 5">
    <name type="scientific">Chitinophaga oryziterrae</name>
    <dbReference type="NCBI Taxonomy" id="1031224"/>
    <lineage>
        <taxon>Bacteria</taxon>
        <taxon>Pseudomonadati</taxon>
        <taxon>Bacteroidota</taxon>
        <taxon>Chitinophagia</taxon>
        <taxon>Chitinophagales</taxon>
        <taxon>Chitinophagaceae</taxon>
        <taxon>Chitinophaga</taxon>
    </lineage>
</organism>
<proteinExistence type="predicted"/>
<dbReference type="RefSeq" id="WP_157301714.1">
    <property type="nucleotide sequence ID" value="NZ_BAAAZB010000004.1"/>
</dbReference>
<evidence type="ECO:0000256" key="1">
    <source>
        <dbReference type="SAM" id="Phobius"/>
    </source>
</evidence>
<dbReference type="AlphaFoldDB" id="A0A6N8JCV9"/>
<evidence type="ECO:0000313" key="4">
    <source>
        <dbReference type="EMBL" id="MVT43107.1"/>
    </source>
</evidence>
<dbReference type="Proteomes" id="UP000468388">
    <property type="component" value="Unassembled WGS sequence"/>
</dbReference>
<dbReference type="PANTHER" id="PTHR30273:SF2">
    <property type="entry name" value="PROTEIN FECR"/>
    <property type="match status" value="1"/>
</dbReference>
<dbReference type="EMBL" id="WRXO01000006">
    <property type="protein sequence ID" value="MVT43107.1"/>
    <property type="molecule type" value="Genomic_DNA"/>
</dbReference>
<evidence type="ECO:0000259" key="3">
    <source>
        <dbReference type="Pfam" id="PF16344"/>
    </source>
</evidence>
<keyword evidence="1" id="KW-1133">Transmembrane helix</keyword>
<dbReference type="InterPro" id="IPR006860">
    <property type="entry name" value="FecR"/>
</dbReference>
<protein>
    <submittedName>
        <fullName evidence="4">DUF4974 domain-containing protein</fullName>
    </submittedName>
</protein>
<reference evidence="4 5" key="1">
    <citation type="submission" date="2019-12" db="EMBL/GenBank/DDBJ databases">
        <title>The draft genomic sequence of strain Chitinophaga oryziterrae JCM 16595.</title>
        <authorList>
            <person name="Zhang X."/>
        </authorList>
    </citation>
    <scope>NUCLEOTIDE SEQUENCE [LARGE SCALE GENOMIC DNA]</scope>
    <source>
        <strain evidence="4 5">JCM 16595</strain>
    </source>
</reference>
<keyword evidence="5" id="KW-1185">Reference proteome</keyword>
<dbReference type="InterPro" id="IPR032508">
    <property type="entry name" value="FecR_C"/>
</dbReference>
<comment type="caution">
    <text evidence="4">The sequence shown here is derived from an EMBL/GenBank/DDBJ whole genome shotgun (WGS) entry which is preliminary data.</text>
</comment>
<evidence type="ECO:0000259" key="2">
    <source>
        <dbReference type="Pfam" id="PF04773"/>
    </source>
</evidence>
<dbReference type="PANTHER" id="PTHR30273">
    <property type="entry name" value="PERIPLASMIC SIGNAL SENSOR AND SIGMA FACTOR ACTIVATOR FECR-RELATED"/>
    <property type="match status" value="1"/>
</dbReference>
<keyword evidence="1" id="KW-0812">Transmembrane</keyword>
<dbReference type="OrthoDB" id="1524389at2"/>